<reference evidence="3" key="1">
    <citation type="submission" date="2019-09" db="EMBL/GenBank/DDBJ databases">
        <title>Draft genome information of white flower Hibiscus syriacus.</title>
        <authorList>
            <person name="Kim Y.-M."/>
        </authorList>
    </citation>
    <scope>NUCLEOTIDE SEQUENCE [LARGE SCALE GENOMIC DNA]</scope>
    <source>
        <strain evidence="3">YM2019G1</strain>
    </source>
</reference>
<evidence type="ECO:0000313" key="3">
    <source>
        <dbReference type="EMBL" id="KAE8693977.1"/>
    </source>
</evidence>
<keyword evidence="4" id="KW-1185">Reference proteome</keyword>
<accession>A0A6A2ZR77</accession>
<dbReference type="Pfam" id="PF00098">
    <property type="entry name" value="zf-CCHC"/>
    <property type="match status" value="1"/>
</dbReference>
<evidence type="ECO:0000313" key="4">
    <source>
        <dbReference type="Proteomes" id="UP000436088"/>
    </source>
</evidence>
<evidence type="ECO:0000256" key="1">
    <source>
        <dbReference type="PROSITE-ProRule" id="PRU00047"/>
    </source>
</evidence>
<dbReference type="SUPFAM" id="SSF55874">
    <property type="entry name" value="ATPase domain of HSP90 chaperone/DNA topoisomerase II/histidine kinase"/>
    <property type="match status" value="1"/>
</dbReference>
<name>A0A6A2ZR77_HIBSY</name>
<keyword evidence="1" id="KW-0862">Zinc</keyword>
<organism evidence="3 4">
    <name type="scientific">Hibiscus syriacus</name>
    <name type="common">Rose of Sharon</name>
    <dbReference type="NCBI Taxonomy" id="106335"/>
    <lineage>
        <taxon>Eukaryota</taxon>
        <taxon>Viridiplantae</taxon>
        <taxon>Streptophyta</taxon>
        <taxon>Embryophyta</taxon>
        <taxon>Tracheophyta</taxon>
        <taxon>Spermatophyta</taxon>
        <taxon>Magnoliopsida</taxon>
        <taxon>eudicotyledons</taxon>
        <taxon>Gunneridae</taxon>
        <taxon>Pentapetalae</taxon>
        <taxon>rosids</taxon>
        <taxon>malvids</taxon>
        <taxon>Malvales</taxon>
        <taxon>Malvaceae</taxon>
        <taxon>Malvoideae</taxon>
        <taxon>Hibiscus</taxon>
    </lineage>
</organism>
<gene>
    <name evidence="3" type="ORF">F3Y22_tig00110788pilonHSYRG00208</name>
</gene>
<protein>
    <recommendedName>
        <fullName evidence="2">CCHC-type domain-containing protein</fullName>
    </recommendedName>
</protein>
<dbReference type="SUPFAM" id="SSF57756">
    <property type="entry name" value="Retrovirus zinc finger-like domains"/>
    <property type="match status" value="1"/>
</dbReference>
<sequence>MATPKEHIELIRETKFSIEGEPNPLTEDLHQANAEDNEYLEGLEPLLEFVITSRDITATGAPATLLMFNNEKGFSSKNTDSVCSVGRSTKKGNIRRGYIGEKGIGFTSVFLICSQPYIFNNDYQIRFNEAPCPHCSLGYIVPEWIDENPTIDEIREVSGSCSSLPTTVVVLPLKPDKVNRVKKQLSSVEPELLLFLSKIKRLSIRGDNEDPSFNTVNGRAIKSETNFVTRKSINAESYTLLLSAEEETGKSGKRMQLPYLEAEDSQMVNQVTHEGIDEVNESKKSLLNHSYENFKMKPDEDIKAMMNRFSVIVNGLKGYGEVISNKNLLISSLLAHEMMVKEDEEREEKKNKKNEEEICIAFKSINESCQDSSDEVDEDDDEQEEEMVKLLKELKRLMISKEVKHESTKKKSPPICFNCQRKGHVKYECPLLKKKGKKTFVASWSDEDDSNDKDEVVNLCLMTTQEEFEVCESNGDENDDIQDALTTYEKGMGNL</sequence>
<dbReference type="Pfam" id="PF14223">
    <property type="entry name" value="Retrotran_gag_2"/>
    <property type="match status" value="1"/>
</dbReference>
<evidence type="ECO:0000259" key="2">
    <source>
        <dbReference type="PROSITE" id="PS50158"/>
    </source>
</evidence>
<dbReference type="GO" id="GO:0008270">
    <property type="term" value="F:zinc ion binding"/>
    <property type="evidence" value="ECO:0007669"/>
    <property type="project" value="UniProtKB-KW"/>
</dbReference>
<dbReference type="InterPro" id="IPR036875">
    <property type="entry name" value="Znf_CCHC_sf"/>
</dbReference>
<dbReference type="Proteomes" id="UP000436088">
    <property type="component" value="Unassembled WGS sequence"/>
</dbReference>
<dbReference type="InterPro" id="IPR052957">
    <property type="entry name" value="Auxin_embryo_med"/>
</dbReference>
<proteinExistence type="predicted"/>
<dbReference type="InterPro" id="IPR001878">
    <property type="entry name" value="Znf_CCHC"/>
</dbReference>
<dbReference type="PANTHER" id="PTHR32387:SF3">
    <property type="entry name" value="ATP_DNA BINDING PROTEIN"/>
    <property type="match status" value="1"/>
</dbReference>
<feature type="domain" description="CCHC-type" evidence="2">
    <location>
        <begin position="416"/>
        <end position="430"/>
    </location>
</feature>
<dbReference type="PANTHER" id="PTHR32387">
    <property type="entry name" value="WU:FJ29H11"/>
    <property type="match status" value="1"/>
</dbReference>
<dbReference type="EMBL" id="VEPZ02001112">
    <property type="protein sequence ID" value="KAE8693977.1"/>
    <property type="molecule type" value="Genomic_DNA"/>
</dbReference>
<dbReference type="GO" id="GO:0003676">
    <property type="term" value="F:nucleic acid binding"/>
    <property type="evidence" value="ECO:0007669"/>
    <property type="project" value="InterPro"/>
</dbReference>
<dbReference type="Gene3D" id="3.30.565.10">
    <property type="entry name" value="Histidine kinase-like ATPase, C-terminal domain"/>
    <property type="match status" value="1"/>
</dbReference>
<dbReference type="PROSITE" id="PS50158">
    <property type="entry name" value="ZF_CCHC"/>
    <property type="match status" value="1"/>
</dbReference>
<dbReference type="AlphaFoldDB" id="A0A6A2ZR77"/>
<dbReference type="InterPro" id="IPR036890">
    <property type="entry name" value="HATPase_C_sf"/>
</dbReference>
<comment type="caution">
    <text evidence="3">The sequence shown here is derived from an EMBL/GenBank/DDBJ whole genome shotgun (WGS) entry which is preliminary data.</text>
</comment>
<keyword evidence="1" id="KW-0863">Zinc-finger</keyword>
<keyword evidence="1" id="KW-0479">Metal-binding</keyword>